<feature type="compositionally biased region" description="Basic and acidic residues" evidence="1">
    <location>
        <begin position="22"/>
        <end position="43"/>
    </location>
</feature>
<evidence type="ECO:0000313" key="2">
    <source>
        <dbReference type="EMBL" id="KAF4756664.1"/>
    </source>
</evidence>
<protein>
    <submittedName>
        <fullName evidence="2">Uncharacterized protein</fullName>
    </submittedName>
</protein>
<gene>
    <name evidence="2" type="ORF">FOZ62_013327</name>
</gene>
<feature type="region of interest" description="Disordered" evidence="1">
    <location>
        <begin position="22"/>
        <end position="61"/>
    </location>
</feature>
<organism evidence="2 3">
    <name type="scientific">Perkinsus olseni</name>
    <name type="common">Perkinsus atlanticus</name>
    <dbReference type="NCBI Taxonomy" id="32597"/>
    <lineage>
        <taxon>Eukaryota</taxon>
        <taxon>Sar</taxon>
        <taxon>Alveolata</taxon>
        <taxon>Perkinsozoa</taxon>
        <taxon>Perkinsea</taxon>
        <taxon>Perkinsida</taxon>
        <taxon>Perkinsidae</taxon>
        <taxon>Perkinsus</taxon>
    </lineage>
</organism>
<evidence type="ECO:0000313" key="3">
    <source>
        <dbReference type="Proteomes" id="UP000574390"/>
    </source>
</evidence>
<evidence type="ECO:0000256" key="1">
    <source>
        <dbReference type="SAM" id="MobiDB-lite"/>
    </source>
</evidence>
<sequence length="183" mass="20030">VMFRAGYKPDLDDELVLLTQKELEKAGSQEKESSKGDKKEKSRAAATNAEATGVCSVPPRGSPCHPRRRVVTIGLAVLTGALASWLLREEAQFVGGSLWATLLSYNGKSGAQLVVLHSPHGQADSERRPPKRFSEPSAAPQSGIDFNLTVTWNQFNRTIIPKAREKFLDARAVTYVTACFMED</sequence>
<feature type="non-terminal residue" evidence="2">
    <location>
        <position position="183"/>
    </location>
</feature>
<comment type="caution">
    <text evidence="2">The sequence shown here is derived from an EMBL/GenBank/DDBJ whole genome shotgun (WGS) entry which is preliminary data.</text>
</comment>
<feature type="non-terminal residue" evidence="2">
    <location>
        <position position="1"/>
    </location>
</feature>
<dbReference type="EMBL" id="JABANM010000028">
    <property type="protein sequence ID" value="KAF4756664.1"/>
    <property type="molecule type" value="Genomic_DNA"/>
</dbReference>
<dbReference type="Proteomes" id="UP000574390">
    <property type="component" value="Unassembled WGS sequence"/>
</dbReference>
<name>A0A7J6UHG2_PEROL</name>
<feature type="region of interest" description="Disordered" evidence="1">
    <location>
        <begin position="119"/>
        <end position="140"/>
    </location>
</feature>
<proteinExistence type="predicted"/>
<accession>A0A7J6UHG2</accession>
<dbReference type="AlphaFoldDB" id="A0A7J6UHG2"/>
<feature type="compositionally biased region" description="Basic and acidic residues" evidence="1">
    <location>
        <begin position="123"/>
        <end position="134"/>
    </location>
</feature>
<reference evidence="2 3" key="1">
    <citation type="submission" date="2020-04" db="EMBL/GenBank/DDBJ databases">
        <title>Perkinsus olseni comparative genomics.</title>
        <authorList>
            <person name="Bogema D.R."/>
        </authorList>
    </citation>
    <scope>NUCLEOTIDE SEQUENCE [LARGE SCALE GENOMIC DNA]</scope>
    <source>
        <strain evidence="2">ATCC PRA-205</strain>
    </source>
</reference>